<organism evidence="4 5">
    <name type="scientific">Protopolystoma xenopodis</name>
    <dbReference type="NCBI Taxonomy" id="117903"/>
    <lineage>
        <taxon>Eukaryota</taxon>
        <taxon>Metazoa</taxon>
        <taxon>Spiralia</taxon>
        <taxon>Lophotrochozoa</taxon>
        <taxon>Platyhelminthes</taxon>
        <taxon>Monogenea</taxon>
        <taxon>Polyopisthocotylea</taxon>
        <taxon>Polystomatidea</taxon>
        <taxon>Polystomatidae</taxon>
        <taxon>Protopolystoma</taxon>
    </lineage>
</organism>
<dbReference type="AlphaFoldDB" id="A0A3S4ZZ96"/>
<dbReference type="Gene3D" id="1.10.287.110">
    <property type="entry name" value="DnaJ domain"/>
    <property type="match status" value="1"/>
</dbReference>
<dbReference type="PRINTS" id="PR00625">
    <property type="entry name" value="JDOMAIN"/>
</dbReference>
<feature type="coiled-coil region" evidence="1">
    <location>
        <begin position="49"/>
        <end position="76"/>
    </location>
</feature>
<dbReference type="EMBL" id="CAAALY010002668">
    <property type="protein sequence ID" value="VEL07881.1"/>
    <property type="molecule type" value="Genomic_DNA"/>
</dbReference>
<dbReference type="OrthoDB" id="342454at2759"/>
<evidence type="ECO:0000256" key="2">
    <source>
        <dbReference type="SAM" id="Phobius"/>
    </source>
</evidence>
<dbReference type="PANTHER" id="PTHR15606">
    <property type="entry name" value="DNAJ HOMOLOG SUBFAMILY C MEMBER 8/LIPOPOLYSACCHARIDE SPECIFIC RESPONSE-7-RELATED"/>
    <property type="match status" value="1"/>
</dbReference>
<sequence length="187" mass="22374">MQMPEVKKKYRQMSLLVHPDKNQHDPERAQKSFEAVNKAFRTLDDDDSRKKCQEVVEEAREMVHKMMEEKRNKLRKAGKSTLIEEDEHAKYKHAIYCQTCKLFADLERLRVEEELKQSHERLFIIIILFCIKSFAFVKKKNIYKVNFHCSIFLKVQSYLKGCCYSFFKNLISLFNYNVILGITVFLY</sequence>
<evidence type="ECO:0000313" key="4">
    <source>
        <dbReference type="EMBL" id="VEL07881.1"/>
    </source>
</evidence>
<feature type="transmembrane region" description="Helical" evidence="2">
    <location>
        <begin position="166"/>
        <end position="186"/>
    </location>
</feature>
<keyword evidence="2" id="KW-0812">Transmembrane</keyword>
<dbReference type="CDD" id="cd06257">
    <property type="entry name" value="DnaJ"/>
    <property type="match status" value="1"/>
</dbReference>
<keyword evidence="5" id="KW-1185">Reference proteome</keyword>
<keyword evidence="1" id="KW-0175">Coiled coil</keyword>
<evidence type="ECO:0000256" key="1">
    <source>
        <dbReference type="SAM" id="Coils"/>
    </source>
</evidence>
<dbReference type="SMART" id="SM00271">
    <property type="entry name" value="DnaJ"/>
    <property type="match status" value="1"/>
</dbReference>
<evidence type="ECO:0000259" key="3">
    <source>
        <dbReference type="PROSITE" id="PS50076"/>
    </source>
</evidence>
<feature type="domain" description="J" evidence="3">
    <location>
        <begin position="1"/>
        <end position="56"/>
    </location>
</feature>
<dbReference type="Pfam" id="PF00226">
    <property type="entry name" value="DnaJ"/>
    <property type="match status" value="1"/>
</dbReference>
<evidence type="ECO:0000313" key="5">
    <source>
        <dbReference type="Proteomes" id="UP000784294"/>
    </source>
</evidence>
<dbReference type="SUPFAM" id="SSF46565">
    <property type="entry name" value="Chaperone J-domain"/>
    <property type="match status" value="1"/>
</dbReference>
<gene>
    <name evidence="4" type="ORF">PXEA_LOCUS1321</name>
</gene>
<dbReference type="InterPro" id="IPR042858">
    <property type="entry name" value="DNAJC8"/>
</dbReference>
<reference evidence="4" key="1">
    <citation type="submission" date="2018-11" db="EMBL/GenBank/DDBJ databases">
        <authorList>
            <consortium name="Pathogen Informatics"/>
        </authorList>
    </citation>
    <scope>NUCLEOTIDE SEQUENCE</scope>
</reference>
<accession>A0A3S4ZZ96</accession>
<proteinExistence type="predicted"/>
<dbReference type="PANTHER" id="PTHR15606:SF4">
    <property type="entry name" value="DNAJ HOMOLOG SUBFAMILY C MEMBER 8"/>
    <property type="match status" value="1"/>
</dbReference>
<dbReference type="InterPro" id="IPR036869">
    <property type="entry name" value="J_dom_sf"/>
</dbReference>
<dbReference type="PROSITE" id="PS50076">
    <property type="entry name" value="DNAJ_2"/>
    <property type="match status" value="1"/>
</dbReference>
<name>A0A3S4ZZ96_9PLAT</name>
<dbReference type="InterPro" id="IPR001623">
    <property type="entry name" value="DnaJ_domain"/>
</dbReference>
<keyword evidence="2" id="KW-0472">Membrane</keyword>
<dbReference type="Proteomes" id="UP000784294">
    <property type="component" value="Unassembled WGS sequence"/>
</dbReference>
<dbReference type="GO" id="GO:0005634">
    <property type="term" value="C:nucleus"/>
    <property type="evidence" value="ECO:0007669"/>
    <property type="project" value="TreeGrafter"/>
</dbReference>
<protein>
    <recommendedName>
        <fullName evidence="3">J domain-containing protein</fullName>
    </recommendedName>
</protein>
<keyword evidence="2" id="KW-1133">Transmembrane helix</keyword>
<comment type="caution">
    <text evidence="4">The sequence shown here is derived from an EMBL/GenBank/DDBJ whole genome shotgun (WGS) entry which is preliminary data.</text>
</comment>